<gene>
    <name evidence="13" type="ORF">HNR42_002767</name>
</gene>
<evidence type="ECO:0000256" key="3">
    <source>
        <dbReference type="ARBA" id="ARBA00022475"/>
    </source>
</evidence>
<dbReference type="PROSITE" id="PS50893">
    <property type="entry name" value="ABC_TRANSPORTER_2"/>
    <property type="match status" value="1"/>
</dbReference>
<dbReference type="PANTHER" id="PTHR43394:SF1">
    <property type="entry name" value="ATP-BINDING CASSETTE SUB-FAMILY B MEMBER 10, MITOCHONDRIAL"/>
    <property type="match status" value="1"/>
</dbReference>
<accession>A0A841I4W3</accession>
<feature type="transmembrane region" description="Helical" evidence="10">
    <location>
        <begin position="20"/>
        <end position="39"/>
    </location>
</feature>
<dbReference type="GO" id="GO:0005886">
    <property type="term" value="C:plasma membrane"/>
    <property type="evidence" value="ECO:0007669"/>
    <property type="project" value="UniProtKB-SubCell"/>
</dbReference>
<dbReference type="RefSeq" id="WP_343058414.1">
    <property type="nucleotide sequence ID" value="NZ_JACHHG010000010.1"/>
</dbReference>
<evidence type="ECO:0000256" key="1">
    <source>
        <dbReference type="ARBA" id="ARBA00004651"/>
    </source>
</evidence>
<evidence type="ECO:0000256" key="8">
    <source>
        <dbReference type="ARBA" id="ARBA00023136"/>
    </source>
</evidence>
<keyword evidence="7 10" id="KW-1133">Transmembrane helix</keyword>
<dbReference type="PANTHER" id="PTHR43394">
    <property type="entry name" value="ATP-DEPENDENT PERMEASE MDL1, MITOCHONDRIAL"/>
    <property type="match status" value="1"/>
</dbReference>
<keyword evidence="5" id="KW-0547">Nucleotide-binding</keyword>
<reference evidence="13 14" key="1">
    <citation type="submission" date="2020-08" db="EMBL/GenBank/DDBJ databases">
        <title>Genomic Encyclopedia of Type Strains, Phase IV (KMG-IV): sequencing the most valuable type-strain genomes for metagenomic binning, comparative biology and taxonomic classification.</title>
        <authorList>
            <person name="Goeker M."/>
        </authorList>
    </citation>
    <scope>NUCLEOTIDE SEQUENCE [LARGE SCALE GENOMIC DNA]</scope>
    <source>
        <strain evidence="13 14">DSM 21458</strain>
    </source>
</reference>
<dbReference type="SMART" id="SM00382">
    <property type="entry name" value="AAA"/>
    <property type="match status" value="1"/>
</dbReference>
<dbReference type="PROSITE" id="PS50929">
    <property type="entry name" value="ABC_TM1F"/>
    <property type="match status" value="1"/>
</dbReference>
<dbReference type="InterPro" id="IPR036640">
    <property type="entry name" value="ABC1_TM_sf"/>
</dbReference>
<dbReference type="GO" id="GO:0016887">
    <property type="term" value="F:ATP hydrolysis activity"/>
    <property type="evidence" value="ECO:0007669"/>
    <property type="project" value="InterPro"/>
</dbReference>
<protein>
    <submittedName>
        <fullName evidence="13">ATP-binding cassette subfamily B protein</fullName>
    </submittedName>
</protein>
<keyword evidence="6 13" id="KW-0067">ATP-binding</keyword>
<dbReference type="Pfam" id="PF00005">
    <property type="entry name" value="ABC_tran"/>
    <property type="match status" value="1"/>
</dbReference>
<proteinExistence type="predicted"/>
<evidence type="ECO:0000256" key="6">
    <source>
        <dbReference type="ARBA" id="ARBA00022840"/>
    </source>
</evidence>
<dbReference type="Pfam" id="PF00664">
    <property type="entry name" value="ABC_membrane"/>
    <property type="match status" value="1"/>
</dbReference>
<dbReference type="InterPro" id="IPR003439">
    <property type="entry name" value="ABC_transporter-like_ATP-bd"/>
</dbReference>
<feature type="transmembrane region" description="Helical" evidence="10">
    <location>
        <begin position="167"/>
        <end position="190"/>
    </location>
</feature>
<keyword evidence="4 10" id="KW-0812">Transmembrane</keyword>
<feature type="domain" description="ABC transmembrane type-1" evidence="12">
    <location>
        <begin position="19"/>
        <end position="314"/>
    </location>
</feature>
<evidence type="ECO:0000313" key="13">
    <source>
        <dbReference type="EMBL" id="MBB6099329.1"/>
    </source>
</evidence>
<evidence type="ECO:0000259" key="12">
    <source>
        <dbReference type="PROSITE" id="PS50929"/>
    </source>
</evidence>
<sequence>MDRLKELWPYLRNHSRQYVVGMLAVVIANIAVTLGPLVIGKALDALKFSLDGDPATPAVRGGELLWYALGLVGAAALSGGMMLIVRRQIVVASRQTDYEIRRDIFANLTTLDKYYYDRARTGDLMNRLTGDLTAVREMIGFGLWQIGMIISIFVVSFYWFFSISWQLTLLVMVLIPIIVGVLTYLTRLIAKRYVLSQEQMSAISAKAQENFSGVRVVKGYAIEDREIREYQSMNDELIRRNLNLTRVDGPLAAFMSLLMGIAYVLVLVVGGRMILGLVPGSAITIGEFTQFVLTLERLTWPMLSIGMLVNISQRGMSSWGRLLEVLKARPQIADGGRTDPGIRRITGDIELRDVTVRYDKATVLQDINLRIQRGQTVGITGPTGSGKTTIAQLVARMIDPTEGSVRVGGYDTREIPLQVLRENIAMVPQEPFLFSDSIARNIAFGLDTRNYTPVPTGVSVLKSPAPPESEPPLDMERIKRAARIAGLAHDVEDFPNGYDTELGERGVTLSGGQRQRTALARAIVREPEILILDDATSAVDTETESRILRGLKEVLQGRTTLLIGHRVSTLRHADFIVVLEDGRIVEQGTHQELLALGGRYAELDRKQKLAGDLEVDSDSVQASPEGEVEVK</sequence>
<dbReference type="InterPro" id="IPR011527">
    <property type="entry name" value="ABC1_TM_dom"/>
</dbReference>
<feature type="region of interest" description="Disordered" evidence="9">
    <location>
        <begin position="612"/>
        <end position="631"/>
    </location>
</feature>
<evidence type="ECO:0000256" key="10">
    <source>
        <dbReference type="SAM" id="Phobius"/>
    </source>
</evidence>
<evidence type="ECO:0000256" key="7">
    <source>
        <dbReference type="ARBA" id="ARBA00022989"/>
    </source>
</evidence>
<evidence type="ECO:0000313" key="14">
    <source>
        <dbReference type="Proteomes" id="UP000569951"/>
    </source>
</evidence>
<keyword evidence="8 10" id="KW-0472">Membrane</keyword>
<evidence type="ECO:0000256" key="5">
    <source>
        <dbReference type="ARBA" id="ARBA00022741"/>
    </source>
</evidence>
<evidence type="ECO:0000256" key="2">
    <source>
        <dbReference type="ARBA" id="ARBA00022448"/>
    </source>
</evidence>
<comment type="caution">
    <text evidence="13">The sequence shown here is derived from an EMBL/GenBank/DDBJ whole genome shotgun (WGS) entry which is preliminary data.</text>
</comment>
<dbReference type="Proteomes" id="UP000569951">
    <property type="component" value="Unassembled WGS sequence"/>
</dbReference>
<dbReference type="InterPro" id="IPR027417">
    <property type="entry name" value="P-loop_NTPase"/>
</dbReference>
<dbReference type="SUPFAM" id="SSF52540">
    <property type="entry name" value="P-loop containing nucleoside triphosphate hydrolases"/>
    <property type="match status" value="1"/>
</dbReference>
<dbReference type="GO" id="GO:0015421">
    <property type="term" value="F:ABC-type oligopeptide transporter activity"/>
    <property type="evidence" value="ECO:0007669"/>
    <property type="project" value="TreeGrafter"/>
</dbReference>
<keyword evidence="14" id="KW-1185">Reference proteome</keyword>
<dbReference type="InterPro" id="IPR003593">
    <property type="entry name" value="AAA+_ATPase"/>
</dbReference>
<name>A0A841I4W3_9DEIO</name>
<dbReference type="Gene3D" id="3.40.50.300">
    <property type="entry name" value="P-loop containing nucleotide triphosphate hydrolases"/>
    <property type="match status" value="1"/>
</dbReference>
<evidence type="ECO:0000259" key="11">
    <source>
        <dbReference type="PROSITE" id="PS50893"/>
    </source>
</evidence>
<dbReference type="InterPro" id="IPR039421">
    <property type="entry name" value="Type_1_exporter"/>
</dbReference>
<dbReference type="FunFam" id="3.40.50.300:FF:000221">
    <property type="entry name" value="Multidrug ABC transporter ATP-binding protein"/>
    <property type="match status" value="1"/>
</dbReference>
<comment type="subcellular location">
    <subcellularLocation>
        <location evidence="1">Cell membrane</location>
        <topology evidence="1">Multi-pass membrane protein</topology>
    </subcellularLocation>
</comment>
<feature type="domain" description="ABC transporter" evidence="11">
    <location>
        <begin position="349"/>
        <end position="606"/>
    </location>
</feature>
<feature type="transmembrane region" description="Helical" evidence="10">
    <location>
        <begin position="249"/>
        <end position="271"/>
    </location>
</feature>
<dbReference type="AlphaFoldDB" id="A0A841I4W3"/>
<dbReference type="GO" id="GO:0005524">
    <property type="term" value="F:ATP binding"/>
    <property type="evidence" value="ECO:0007669"/>
    <property type="project" value="UniProtKB-KW"/>
</dbReference>
<dbReference type="SUPFAM" id="SSF90123">
    <property type="entry name" value="ABC transporter transmembrane region"/>
    <property type="match status" value="1"/>
</dbReference>
<feature type="transmembrane region" description="Helical" evidence="10">
    <location>
        <begin position="141"/>
        <end position="161"/>
    </location>
</feature>
<dbReference type="CDD" id="cd18541">
    <property type="entry name" value="ABC_6TM_TmrB_like"/>
    <property type="match status" value="1"/>
</dbReference>
<organism evidence="13 14">
    <name type="scientific">Deinobacterium chartae</name>
    <dbReference type="NCBI Taxonomy" id="521158"/>
    <lineage>
        <taxon>Bacteria</taxon>
        <taxon>Thermotogati</taxon>
        <taxon>Deinococcota</taxon>
        <taxon>Deinococci</taxon>
        <taxon>Deinococcales</taxon>
        <taxon>Deinococcaceae</taxon>
        <taxon>Deinobacterium</taxon>
    </lineage>
</organism>
<keyword evidence="3" id="KW-1003">Cell membrane</keyword>
<evidence type="ECO:0000256" key="4">
    <source>
        <dbReference type="ARBA" id="ARBA00022692"/>
    </source>
</evidence>
<evidence type="ECO:0000256" key="9">
    <source>
        <dbReference type="SAM" id="MobiDB-lite"/>
    </source>
</evidence>
<dbReference type="EMBL" id="JACHHG010000010">
    <property type="protein sequence ID" value="MBB6099329.1"/>
    <property type="molecule type" value="Genomic_DNA"/>
</dbReference>
<feature type="transmembrane region" description="Helical" evidence="10">
    <location>
        <begin position="64"/>
        <end position="85"/>
    </location>
</feature>
<dbReference type="Gene3D" id="1.20.1560.10">
    <property type="entry name" value="ABC transporter type 1, transmembrane domain"/>
    <property type="match status" value="1"/>
</dbReference>
<keyword evidence="2" id="KW-0813">Transport</keyword>